<evidence type="ECO:0000313" key="2">
    <source>
        <dbReference type="Proteomes" id="UP000070501"/>
    </source>
</evidence>
<dbReference type="EMBL" id="KQ964259">
    <property type="protein sequence ID" value="KXJ88239.1"/>
    <property type="molecule type" value="Genomic_DNA"/>
</dbReference>
<organism evidence="1 2">
    <name type="scientific">Microdochium bolleyi</name>
    <dbReference type="NCBI Taxonomy" id="196109"/>
    <lineage>
        <taxon>Eukaryota</taxon>
        <taxon>Fungi</taxon>
        <taxon>Dikarya</taxon>
        <taxon>Ascomycota</taxon>
        <taxon>Pezizomycotina</taxon>
        <taxon>Sordariomycetes</taxon>
        <taxon>Xylariomycetidae</taxon>
        <taxon>Xylariales</taxon>
        <taxon>Microdochiaceae</taxon>
        <taxon>Microdochium</taxon>
    </lineage>
</organism>
<keyword evidence="2" id="KW-1185">Reference proteome</keyword>
<proteinExistence type="predicted"/>
<dbReference type="AlphaFoldDB" id="A0A136ITW8"/>
<accession>A0A136ITW8</accession>
<protein>
    <submittedName>
        <fullName evidence="1">Uncharacterized protein</fullName>
    </submittedName>
</protein>
<reference evidence="2" key="1">
    <citation type="submission" date="2016-02" db="EMBL/GenBank/DDBJ databases">
        <title>Draft genome sequence of Microdochium bolleyi, a fungal endophyte of beachgrass.</title>
        <authorList>
            <consortium name="DOE Joint Genome Institute"/>
            <person name="David A.S."/>
            <person name="May G."/>
            <person name="Haridas S."/>
            <person name="Lim J."/>
            <person name="Wang M."/>
            <person name="Labutti K."/>
            <person name="Lipzen A."/>
            <person name="Barry K."/>
            <person name="Grigoriev I.V."/>
        </authorList>
    </citation>
    <scope>NUCLEOTIDE SEQUENCE [LARGE SCALE GENOMIC DNA]</scope>
    <source>
        <strain evidence="2">J235TASD1</strain>
    </source>
</reference>
<gene>
    <name evidence="1" type="ORF">Micbo1qcDRAFT_166882</name>
</gene>
<dbReference type="InParanoid" id="A0A136ITW8"/>
<evidence type="ECO:0000313" key="1">
    <source>
        <dbReference type="EMBL" id="KXJ88239.1"/>
    </source>
</evidence>
<sequence length="264" mass="28531">MTAAARPMTAAPMEAVLRTPAFWLLPPVAPAEAPPDGVAEPEELAWLELTLEPPATLGLGVVLGAMMRVLLPPAPPAPLAASVLMTAVDWPMAVGWETGAPRPWVSWGDEGGLVTTEPWALLVLLPPPVLPPPVLLPPPLPPPKTEPASCWASWMFLGGMVTPADLQPALRMAREPETSTVLGQYWTMPVRTSVRRLPSAAPLQMHLMSWGLQPAAVMAFMTQGSMDWPATREAWLEKARATMAAERAEKRAIAESRACERWKK</sequence>
<dbReference type="Proteomes" id="UP000070501">
    <property type="component" value="Unassembled WGS sequence"/>
</dbReference>
<name>A0A136ITW8_9PEZI</name>